<dbReference type="RefSeq" id="WP_344696206.1">
    <property type="nucleotide sequence ID" value="NZ_BAABBR010000001.1"/>
</dbReference>
<keyword evidence="2 5" id="KW-0812">Transmembrane</keyword>
<comment type="subcellular location">
    <subcellularLocation>
        <location evidence="1">Membrane</location>
        <topology evidence="1">Multi-pass membrane protein</topology>
    </subcellularLocation>
</comment>
<evidence type="ECO:0000313" key="6">
    <source>
        <dbReference type="EMBL" id="GAA4034193.1"/>
    </source>
</evidence>
<feature type="transmembrane region" description="Helical" evidence="5">
    <location>
        <begin position="138"/>
        <end position="164"/>
    </location>
</feature>
<dbReference type="PIRSF" id="PIRSF033913">
    <property type="entry name" value="S-S_format_DsbB"/>
    <property type="match status" value="1"/>
</dbReference>
<keyword evidence="4 5" id="KW-0472">Membrane</keyword>
<dbReference type="InterPro" id="IPR023380">
    <property type="entry name" value="DsbB-like_sf"/>
</dbReference>
<evidence type="ECO:0000313" key="7">
    <source>
        <dbReference type="Proteomes" id="UP001424459"/>
    </source>
</evidence>
<accession>A0ABP7U0Z9</accession>
<proteinExistence type="predicted"/>
<keyword evidence="7" id="KW-1185">Reference proteome</keyword>
<dbReference type="SUPFAM" id="SSF158442">
    <property type="entry name" value="DsbB-like"/>
    <property type="match status" value="1"/>
</dbReference>
<dbReference type="Proteomes" id="UP001424459">
    <property type="component" value="Unassembled WGS sequence"/>
</dbReference>
<reference evidence="7" key="1">
    <citation type="journal article" date="2019" name="Int. J. Syst. Evol. Microbiol.">
        <title>The Global Catalogue of Microorganisms (GCM) 10K type strain sequencing project: providing services to taxonomists for standard genome sequencing and annotation.</title>
        <authorList>
            <consortium name="The Broad Institute Genomics Platform"/>
            <consortium name="The Broad Institute Genome Sequencing Center for Infectious Disease"/>
            <person name="Wu L."/>
            <person name="Ma J."/>
        </authorList>
    </citation>
    <scope>NUCLEOTIDE SEQUENCE [LARGE SCALE GENOMIC DNA]</scope>
    <source>
        <strain evidence="7">JCM 17564</strain>
    </source>
</reference>
<feature type="transmembrane region" description="Helical" evidence="5">
    <location>
        <begin position="53"/>
        <end position="70"/>
    </location>
</feature>
<sequence>MDARTGSMAMARSDGRLRLAQWLAVAVPGALLLGALGSQLIGGLIPCEMCMWQRWPHLVALGFAALSFGASRQARPAVLIAALAIAASGAIGVFHAGVEYGWWQGLTACSTGSLGATGDELLKSILATPLVRCDQVQWSLLGISLAGWNALLSLSFAGVIAWLASTKH</sequence>
<feature type="transmembrane region" description="Helical" evidence="5">
    <location>
        <begin position="77"/>
        <end position="98"/>
    </location>
</feature>
<evidence type="ECO:0000256" key="3">
    <source>
        <dbReference type="ARBA" id="ARBA00022989"/>
    </source>
</evidence>
<name>A0ABP7U0Z9_9SPHN</name>
<evidence type="ECO:0000256" key="2">
    <source>
        <dbReference type="ARBA" id="ARBA00022692"/>
    </source>
</evidence>
<evidence type="ECO:0000256" key="5">
    <source>
        <dbReference type="SAM" id="Phobius"/>
    </source>
</evidence>
<keyword evidence="3 5" id="KW-1133">Transmembrane helix</keyword>
<dbReference type="Pfam" id="PF02600">
    <property type="entry name" value="DsbB"/>
    <property type="match status" value="1"/>
</dbReference>
<organism evidence="6 7">
    <name type="scientific">Sphingomonas rosea</name>
    <dbReference type="NCBI Taxonomy" id="335605"/>
    <lineage>
        <taxon>Bacteria</taxon>
        <taxon>Pseudomonadati</taxon>
        <taxon>Pseudomonadota</taxon>
        <taxon>Alphaproteobacteria</taxon>
        <taxon>Sphingomonadales</taxon>
        <taxon>Sphingomonadaceae</taxon>
        <taxon>Sphingomonas</taxon>
    </lineage>
</organism>
<comment type="caution">
    <text evidence="6">The sequence shown here is derived from an EMBL/GenBank/DDBJ whole genome shotgun (WGS) entry which is preliminary data.</text>
</comment>
<protein>
    <submittedName>
        <fullName evidence="6">Disulfide bond formation protein B</fullName>
    </submittedName>
</protein>
<evidence type="ECO:0000256" key="1">
    <source>
        <dbReference type="ARBA" id="ARBA00004141"/>
    </source>
</evidence>
<dbReference type="InterPro" id="IPR003752">
    <property type="entry name" value="DiS_bond_form_DsbB/BdbC"/>
</dbReference>
<dbReference type="EMBL" id="BAABBR010000001">
    <property type="protein sequence ID" value="GAA4034193.1"/>
    <property type="molecule type" value="Genomic_DNA"/>
</dbReference>
<gene>
    <name evidence="6" type="ORF">GCM10022281_12870</name>
</gene>
<evidence type="ECO:0000256" key="4">
    <source>
        <dbReference type="ARBA" id="ARBA00023136"/>
    </source>
</evidence>
<dbReference type="InterPro" id="IPR024199">
    <property type="entry name" value="Uncharacterised_DsbB"/>
</dbReference>
<dbReference type="Gene3D" id="1.20.1550.10">
    <property type="entry name" value="DsbB-like"/>
    <property type="match status" value="1"/>
</dbReference>